<sequence length="71" mass="8313">MRQLKQKYIREKKTQPLPPRTEEQETWISVVVNGMILKTMNLVKDHSCAMIMHLCEMYGTVHPKLSCVVKL</sequence>
<dbReference type="EMBL" id="JAWZYT010001025">
    <property type="protein sequence ID" value="KAK4316396.1"/>
    <property type="molecule type" value="Genomic_DNA"/>
</dbReference>
<gene>
    <name evidence="2" type="ORF">Pmani_012446</name>
</gene>
<comment type="caution">
    <text evidence="2">The sequence shown here is derived from an EMBL/GenBank/DDBJ whole genome shotgun (WGS) entry which is preliminary data.</text>
</comment>
<accession>A0AAE1PXB5</accession>
<dbReference type="AlphaFoldDB" id="A0AAE1PXB5"/>
<organism evidence="2 3">
    <name type="scientific">Petrolisthes manimaculis</name>
    <dbReference type="NCBI Taxonomy" id="1843537"/>
    <lineage>
        <taxon>Eukaryota</taxon>
        <taxon>Metazoa</taxon>
        <taxon>Ecdysozoa</taxon>
        <taxon>Arthropoda</taxon>
        <taxon>Crustacea</taxon>
        <taxon>Multicrustacea</taxon>
        <taxon>Malacostraca</taxon>
        <taxon>Eumalacostraca</taxon>
        <taxon>Eucarida</taxon>
        <taxon>Decapoda</taxon>
        <taxon>Pleocyemata</taxon>
        <taxon>Anomura</taxon>
        <taxon>Galatheoidea</taxon>
        <taxon>Porcellanidae</taxon>
        <taxon>Petrolisthes</taxon>
    </lineage>
</organism>
<dbReference type="Proteomes" id="UP001292094">
    <property type="component" value="Unassembled WGS sequence"/>
</dbReference>
<name>A0AAE1PXB5_9EUCA</name>
<keyword evidence="3" id="KW-1185">Reference proteome</keyword>
<proteinExistence type="predicted"/>
<feature type="region of interest" description="Disordered" evidence="1">
    <location>
        <begin position="1"/>
        <end position="20"/>
    </location>
</feature>
<evidence type="ECO:0000256" key="1">
    <source>
        <dbReference type="SAM" id="MobiDB-lite"/>
    </source>
</evidence>
<evidence type="ECO:0000313" key="3">
    <source>
        <dbReference type="Proteomes" id="UP001292094"/>
    </source>
</evidence>
<reference evidence="2" key="1">
    <citation type="submission" date="2023-11" db="EMBL/GenBank/DDBJ databases">
        <title>Genome assemblies of two species of porcelain crab, Petrolisthes cinctipes and Petrolisthes manimaculis (Anomura: Porcellanidae).</title>
        <authorList>
            <person name="Angst P."/>
        </authorList>
    </citation>
    <scope>NUCLEOTIDE SEQUENCE</scope>
    <source>
        <strain evidence="2">PB745_02</strain>
        <tissue evidence="2">Gill</tissue>
    </source>
</reference>
<protein>
    <submittedName>
        <fullName evidence="2">Uncharacterized protein</fullName>
    </submittedName>
</protein>
<evidence type="ECO:0000313" key="2">
    <source>
        <dbReference type="EMBL" id="KAK4316396.1"/>
    </source>
</evidence>